<proteinExistence type="predicted"/>
<sequence length="256" mass="29675">MWETFLPFITTSMQQNPSSFLFPSLSSKYHSSIAPKRKIKTAPQADLSGQLQQPRTKPRPNPPNERSIRAVLSYHIAPAMDDVAVIRDMRQQVSTTVTQGDLSMNETDKWSESPNAWVKVKHRFIATCKRDRLGRTLDNEDEEHVMIGNETAHGGDYVLRRISILERPKAGCRYFEQLYGLSPFHVKIMRWLVHHLSNDHARILASDRHVHTDEYQRAFREFWRDSKRLTSPSTTRSMKSTRIRPSYDSENVIALL</sequence>
<dbReference type="Proteomes" id="UP000541154">
    <property type="component" value="Unassembled WGS sequence"/>
</dbReference>
<protein>
    <submittedName>
        <fullName evidence="2">Uncharacterized protein</fullName>
    </submittedName>
</protein>
<accession>A0A8H6AA88</accession>
<evidence type="ECO:0000256" key="1">
    <source>
        <dbReference type="SAM" id="MobiDB-lite"/>
    </source>
</evidence>
<organism evidence="2 3">
    <name type="scientific">Petromyces alliaceus</name>
    <name type="common">Aspergillus alliaceus</name>
    <dbReference type="NCBI Taxonomy" id="209559"/>
    <lineage>
        <taxon>Eukaryota</taxon>
        <taxon>Fungi</taxon>
        <taxon>Dikarya</taxon>
        <taxon>Ascomycota</taxon>
        <taxon>Pezizomycotina</taxon>
        <taxon>Eurotiomycetes</taxon>
        <taxon>Eurotiomycetidae</taxon>
        <taxon>Eurotiales</taxon>
        <taxon>Aspergillaceae</taxon>
        <taxon>Aspergillus</taxon>
        <taxon>Aspergillus subgen. Circumdati</taxon>
    </lineage>
</organism>
<gene>
    <name evidence="2" type="ORF">ETB97_010837</name>
</gene>
<dbReference type="AlphaFoldDB" id="A0A8H6AA88"/>
<feature type="region of interest" description="Disordered" evidence="1">
    <location>
        <begin position="34"/>
        <end position="66"/>
    </location>
</feature>
<keyword evidence="3" id="KW-1185">Reference proteome</keyword>
<evidence type="ECO:0000313" key="2">
    <source>
        <dbReference type="EMBL" id="KAF5863029.1"/>
    </source>
</evidence>
<reference evidence="2 3" key="1">
    <citation type="submission" date="2019-04" db="EMBL/GenBank/DDBJ databases">
        <title>Aspergillus burnettii sp. nov., novel species from soil in southeast Queensland.</title>
        <authorList>
            <person name="Gilchrist C.L.M."/>
            <person name="Pitt J.I."/>
            <person name="Lange L."/>
            <person name="Lacey H.J."/>
            <person name="Vuong D."/>
            <person name="Midgley D.J."/>
            <person name="Greenfield P."/>
            <person name="Bradbury M."/>
            <person name="Lacey E."/>
            <person name="Busk P.K."/>
            <person name="Pilgaard B."/>
            <person name="Chooi Y.H."/>
            <person name="Piggott A.M."/>
        </authorList>
    </citation>
    <scope>NUCLEOTIDE SEQUENCE [LARGE SCALE GENOMIC DNA]</scope>
    <source>
        <strain evidence="2 3">FRR 5400</strain>
    </source>
</reference>
<dbReference type="EMBL" id="SPNV01000060">
    <property type="protein sequence ID" value="KAF5863029.1"/>
    <property type="molecule type" value="Genomic_DNA"/>
</dbReference>
<evidence type="ECO:0000313" key="3">
    <source>
        <dbReference type="Proteomes" id="UP000541154"/>
    </source>
</evidence>
<name>A0A8H6AA88_PETAA</name>
<comment type="caution">
    <text evidence="2">The sequence shown here is derived from an EMBL/GenBank/DDBJ whole genome shotgun (WGS) entry which is preliminary data.</text>
</comment>